<organism evidence="2 3">
    <name type="scientific">Polaribacter butkevichii</name>
    <dbReference type="NCBI Taxonomy" id="218490"/>
    <lineage>
        <taxon>Bacteria</taxon>
        <taxon>Pseudomonadati</taxon>
        <taxon>Bacteroidota</taxon>
        <taxon>Flavobacteriia</taxon>
        <taxon>Flavobacteriales</taxon>
        <taxon>Flavobacteriaceae</taxon>
    </lineage>
</organism>
<dbReference type="OrthoDB" id="1424736at2"/>
<evidence type="ECO:0000313" key="2">
    <source>
        <dbReference type="EMBL" id="PQJ73614.1"/>
    </source>
</evidence>
<dbReference type="EMBL" id="MSCK01000001">
    <property type="protein sequence ID" value="PQJ73614.1"/>
    <property type="molecule type" value="Genomic_DNA"/>
</dbReference>
<proteinExistence type="predicted"/>
<evidence type="ECO:0008006" key="4">
    <source>
        <dbReference type="Google" id="ProtNLM"/>
    </source>
</evidence>
<comment type="caution">
    <text evidence="2">The sequence shown here is derived from an EMBL/GenBank/DDBJ whole genome shotgun (WGS) entry which is preliminary data.</text>
</comment>
<protein>
    <recommendedName>
        <fullName evidence="4">DUF4369 domain-containing protein</fullName>
    </recommendedName>
</protein>
<keyword evidence="1" id="KW-0732">Signal</keyword>
<evidence type="ECO:0000313" key="3">
    <source>
        <dbReference type="Proteomes" id="UP000247345"/>
    </source>
</evidence>
<reference evidence="2 3" key="1">
    <citation type="submission" date="2016-12" db="EMBL/GenBank/DDBJ databases">
        <title>Trade-off between light-utilization and light-protection in marine flavobacteria.</title>
        <authorList>
            <person name="Kumagai Y."/>
            <person name="Yoshizawa S."/>
            <person name="Kogure K."/>
            <person name="Iwasaki W."/>
        </authorList>
    </citation>
    <scope>NUCLEOTIDE SEQUENCE [LARGE SCALE GENOMIC DNA]</scope>
    <source>
        <strain evidence="2 3">KCTC 12100</strain>
    </source>
</reference>
<gene>
    <name evidence="2" type="ORF">BTO14_10195</name>
</gene>
<sequence>MKKLTILITIILMAFTNYVDVGDPSIQAVCKITTENGETHVGFVTLINGSYNGMHANGFYLYQDEHYNWTTLFDFELHSLKRIGKTKYNIGNFSPDAKEIHFIAHTWGNDRYSSKDSKKVISDSIGKHLIKKTELIHQYRMFDSIPLFKELPRTYHLNYNETDSIAEKIAMNNIVSFEILKNPNSKWLEKIEQARKTYLNDNSGEDSTGDYLEPIWIHELIKKPKRFKELKDYFKSWKNK</sequence>
<feature type="chain" id="PRO_5015143383" description="DUF4369 domain-containing protein" evidence="1">
    <location>
        <begin position="20"/>
        <end position="240"/>
    </location>
</feature>
<name>A0A2P6CFF0_9FLAO</name>
<dbReference type="Proteomes" id="UP000247345">
    <property type="component" value="Unassembled WGS sequence"/>
</dbReference>
<keyword evidence="3" id="KW-1185">Reference proteome</keyword>
<feature type="signal peptide" evidence="1">
    <location>
        <begin position="1"/>
        <end position="19"/>
    </location>
</feature>
<accession>A0A2P6CFF0</accession>
<dbReference type="AlphaFoldDB" id="A0A2P6CFF0"/>
<evidence type="ECO:0000256" key="1">
    <source>
        <dbReference type="SAM" id="SignalP"/>
    </source>
</evidence>
<dbReference type="RefSeq" id="WP_105049278.1">
    <property type="nucleotide sequence ID" value="NZ_CP150661.1"/>
</dbReference>